<dbReference type="EMBL" id="CAADFS010000081">
    <property type="protein sequence ID" value="VFK49579.1"/>
    <property type="molecule type" value="Genomic_DNA"/>
</dbReference>
<accession>A0A451A867</accession>
<name>A0A451A867_9GAMM</name>
<evidence type="ECO:0000313" key="1">
    <source>
        <dbReference type="EMBL" id="VFK46850.1"/>
    </source>
</evidence>
<proteinExistence type="predicted"/>
<dbReference type="EMBL" id="CAADFW010000071">
    <property type="protein sequence ID" value="VFK62214.1"/>
    <property type="molecule type" value="Genomic_DNA"/>
</dbReference>
<dbReference type="AlphaFoldDB" id="A0A451A867"/>
<gene>
    <name evidence="2" type="ORF">BECKTC1821D_GA0114238_108116</name>
    <name evidence="1" type="ORF">BECKTC1821E_GA0114239_10715</name>
    <name evidence="3" type="ORF">BECKTC1821F_GA0114240_10719</name>
</gene>
<evidence type="ECO:0000313" key="2">
    <source>
        <dbReference type="EMBL" id="VFK49579.1"/>
    </source>
</evidence>
<evidence type="ECO:0000313" key="3">
    <source>
        <dbReference type="EMBL" id="VFK62214.1"/>
    </source>
</evidence>
<dbReference type="EMBL" id="CAADFT010000071">
    <property type="protein sequence ID" value="VFK46850.1"/>
    <property type="molecule type" value="Genomic_DNA"/>
</dbReference>
<organism evidence="3">
    <name type="scientific">Candidatus Kentrum sp. TC</name>
    <dbReference type="NCBI Taxonomy" id="2126339"/>
    <lineage>
        <taxon>Bacteria</taxon>
        <taxon>Pseudomonadati</taxon>
        <taxon>Pseudomonadota</taxon>
        <taxon>Gammaproteobacteria</taxon>
        <taxon>Candidatus Kentrum</taxon>
    </lineage>
</organism>
<sequence length="66" mass="7284">MLLEKCPGFGASGNTEVQNQLVVGVLEILTDTDESRSAAKKNLKGQALELFRQTLSRWNNAEFGMQ</sequence>
<protein>
    <submittedName>
        <fullName evidence="3">Uncharacterized protein</fullName>
    </submittedName>
</protein>
<reference evidence="3" key="1">
    <citation type="submission" date="2019-02" db="EMBL/GenBank/DDBJ databases">
        <authorList>
            <person name="Gruber-Vodicka R. H."/>
            <person name="Seah K. B. B."/>
        </authorList>
    </citation>
    <scope>NUCLEOTIDE SEQUENCE</scope>
    <source>
        <strain evidence="2">BECK_BZ123</strain>
        <strain evidence="1">BECK_BZ125</strain>
        <strain evidence="3">BECK_BZ126</strain>
    </source>
</reference>